<dbReference type="OrthoDB" id="8023798at2759"/>
<evidence type="ECO:0000256" key="2">
    <source>
        <dbReference type="ARBA" id="ARBA00022737"/>
    </source>
</evidence>
<dbReference type="EMBL" id="OV121140">
    <property type="protein sequence ID" value="CAH0564760.1"/>
    <property type="molecule type" value="Genomic_DNA"/>
</dbReference>
<evidence type="ECO:0000256" key="3">
    <source>
        <dbReference type="SAM" id="SignalP"/>
    </source>
</evidence>
<dbReference type="SMART" id="SM00365">
    <property type="entry name" value="LRR_SD22"/>
    <property type="match status" value="5"/>
</dbReference>
<keyword evidence="5" id="KW-1185">Reference proteome</keyword>
<dbReference type="Proteomes" id="UP001154078">
    <property type="component" value="Chromosome 9"/>
</dbReference>
<dbReference type="SMART" id="SM00369">
    <property type="entry name" value="LRR_TYP"/>
    <property type="match status" value="6"/>
</dbReference>
<feature type="chain" id="PRO_5040282890" evidence="3">
    <location>
        <begin position="16"/>
        <end position="581"/>
    </location>
</feature>
<evidence type="ECO:0000313" key="4">
    <source>
        <dbReference type="EMBL" id="CAH0564760.1"/>
    </source>
</evidence>
<dbReference type="InterPro" id="IPR032675">
    <property type="entry name" value="LRR_dom_sf"/>
</dbReference>
<organism evidence="4 5">
    <name type="scientific">Brassicogethes aeneus</name>
    <name type="common">Rape pollen beetle</name>
    <name type="synonym">Meligethes aeneus</name>
    <dbReference type="NCBI Taxonomy" id="1431903"/>
    <lineage>
        <taxon>Eukaryota</taxon>
        <taxon>Metazoa</taxon>
        <taxon>Ecdysozoa</taxon>
        <taxon>Arthropoda</taxon>
        <taxon>Hexapoda</taxon>
        <taxon>Insecta</taxon>
        <taxon>Pterygota</taxon>
        <taxon>Neoptera</taxon>
        <taxon>Endopterygota</taxon>
        <taxon>Coleoptera</taxon>
        <taxon>Polyphaga</taxon>
        <taxon>Cucujiformia</taxon>
        <taxon>Nitidulidae</taxon>
        <taxon>Meligethinae</taxon>
        <taxon>Brassicogethes</taxon>
    </lineage>
</organism>
<name>A0A9P0BMR6_BRAAE</name>
<dbReference type="Gene3D" id="3.80.10.10">
    <property type="entry name" value="Ribonuclease Inhibitor"/>
    <property type="match status" value="2"/>
</dbReference>
<keyword evidence="2" id="KW-0677">Repeat</keyword>
<dbReference type="SUPFAM" id="SSF52058">
    <property type="entry name" value="L domain-like"/>
    <property type="match status" value="1"/>
</dbReference>
<feature type="signal peptide" evidence="3">
    <location>
        <begin position="1"/>
        <end position="15"/>
    </location>
</feature>
<keyword evidence="3" id="KW-0732">Signal</keyword>
<dbReference type="PANTHER" id="PTHR24366:SF168">
    <property type="entry name" value="GH22922P-RELATED"/>
    <property type="match status" value="1"/>
</dbReference>
<dbReference type="InterPro" id="IPR001611">
    <property type="entry name" value="Leu-rich_rpt"/>
</dbReference>
<dbReference type="PROSITE" id="PS51450">
    <property type="entry name" value="LRR"/>
    <property type="match status" value="4"/>
</dbReference>
<protein>
    <submittedName>
        <fullName evidence="4">Uncharacterized protein</fullName>
    </submittedName>
</protein>
<dbReference type="PRINTS" id="PR00019">
    <property type="entry name" value="LEURICHRPT"/>
</dbReference>
<dbReference type="PANTHER" id="PTHR24366">
    <property type="entry name" value="IG(IMMUNOGLOBULIN) AND LRR(LEUCINE RICH REPEAT) DOMAINS"/>
    <property type="match status" value="1"/>
</dbReference>
<dbReference type="Pfam" id="PF13855">
    <property type="entry name" value="LRR_8"/>
    <property type="match status" value="2"/>
</dbReference>
<proteinExistence type="predicted"/>
<dbReference type="InterPro" id="IPR003591">
    <property type="entry name" value="Leu-rich_rpt_typical-subtyp"/>
</dbReference>
<dbReference type="AlphaFoldDB" id="A0A9P0BMR6"/>
<keyword evidence="1" id="KW-0433">Leucine-rich repeat</keyword>
<evidence type="ECO:0000313" key="5">
    <source>
        <dbReference type="Proteomes" id="UP001154078"/>
    </source>
</evidence>
<reference evidence="4" key="1">
    <citation type="submission" date="2021-12" db="EMBL/GenBank/DDBJ databases">
        <authorList>
            <person name="King R."/>
        </authorList>
    </citation>
    <scope>NUCLEOTIDE SEQUENCE</scope>
</reference>
<evidence type="ECO:0000256" key="1">
    <source>
        <dbReference type="ARBA" id="ARBA00022614"/>
    </source>
</evidence>
<gene>
    <name evidence="4" type="ORF">MELIAE_LOCUS13230</name>
</gene>
<sequence length="581" mass="66833">MSLLFIIFFVQILNGYDQFCMEDFQRRLVYVPYYGRQNCITYHELNCTNINSLFTTNIKYNDNYNCMKVVKNKIKKFRITTEIPENISSSYFENSFNKFKFTELYLTKLNIVNIIPGAFNKIGDNMSSLYLDNNNIQIIREGVFNSLTDLKILSLENNKIELVGEHAFSGLSNLVHLNLKNNLIKYLHQNLFYPLKNLYLLDISENLINTENYFNCKFSNISKYYIGHNKINRLNNAMFNNVLTLSSLDLSYNNISDIEHQTFLNLTNLIDLNISNNKLVKLSGSLHYLVSLTKLDLSHNHLHKISIGFFDHFNNLKSLNLTHNSIISVYGFTVLNVEYLGLAYNKIKDFNEKTLKSFPHLKTIALDENAWNCKILTGVVQELRSRLIVIERGHERNESNVFGIKCSESDNAIIESNDTNKDSNFVIERMSNVVQNQLVYVLNSSMARFYNNITIKLNEILANKTTPSISNISPANLVANNSKNLETTPFISILIFRISTSDGRSNVWVQPTKERSEQQVIFTANSIDLLLRVNTIFTGLSRTRQRSVVLVLGGVENGDYRSFMMLFCVLAAVENVFKNCI</sequence>
<accession>A0A9P0BMR6</accession>